<dbReference type="EMBL" id="JAYKXP010000013">
    <property type="protein sequence ID" value="KAK7051260.1"/>
    <property type="molecule type" value="Genomic_DNA"/>
</dbReference>
<sequence length="190" mass="20453">MPGVRARGRRPFSQRITPQIFHRRDPVIGHFPVHKDADVEEGSDSPVISVWSPRRVPRIITGIRSELPPPPNNSHLPSVRGPTASAYSSGSSRRDTATTLSVAEVQRAVKVMISRASASPVFIKTRGGFHLAGSDVDRTLPEVPSLPPPLNVVKKTSGTKEGEVVRCRLSAIDPPLEICRDMGASGSGTL</sequence>
<comment type="caution">
    <text evidence="2">The sequence shown here is derived from an EMBL/GenBank/DDBJ whole genome shotgun (WGS) entry which is preliminary data.</text>
</comment>
<organism evidence="2 3">
    <name type="scientific">Paramarasmius palmivorus</name>
    <dbReference type="NCBI Taxonomy" id="297713"/>
    <lineage>
        <taxon>Eukaryota</taxon>
        <taxon>Fungi</taxon>
        <taxon>Dikarya</taxon>
        <taxon>Basidiomycota</taxon>
        <taxon>Agaricomycotina</taxon>
        <taxon>Agaricomycetes</taxon>
        <taxon>Agaricomycetidae</taxon>
        <taxon>Agaricales</taxon>
        <taxon>Marasmiineae</taxon>
        <taxon>Marasmiaceae</taxon>
        <taxon>Paramarasmius</taxon>
    </lineage>
</organism>
<feature type="region of interest" description="Disordered" evidence="1">
    <location>
        <begin position="62"/>
        <end position="98"/>
    </location>
</feature>
<evidence type="ECO:0000313" key="2">
    <source>
        <dbReference type="EMBL" id="KAK7051260.1"/>
    </source>
</evidence>
<dbReference type="Proteomes" id="UP001383192">
    <property type="component" value="Unassembled WGS sequence"/>
</dbReference>
<reference evidence="2 3" key="1">
    <citation type="submission" date="2024-01" db="EMBL/GenBank/DDBJ databases">
        <title>A draft genome for a cacao thread blight-causing isolate of Paramarasmius palmivorus.</title>
        <authorList>
            <person name="Baruah I.K."/>
            <person name="Bukari Y."/>
            <person name="Amoako-Attah I."/>
            <person name="Meinhardt L.W."/>
            <person name="Bailey B.A."/>
            <person name="Cohen S.P."/>
        </authorList>
    </citation>
    <scope>NUCLEOTIDE SEQUENCE [LARGE SCALE GENOMIC DNA]</scope>
    <source>
        <strain evidence="2 3">GH-12</strain>
    </source>
</reference>
<evidence type="ECO:0000313" key="3">
    <source>
        <dbReference type="Proteomes" id="UP001383192"/>
    </source>
</evidence>
<evidence type="ECO:0000256" key="1">
    <source>
        <dbReference type="SAM" id="MobiDB-lite"/>
    </source>
</evidence>
<feature type="compositionally biased region" description="Polar residues" evidence="1">
    <location>
        <begin position="85"/>
        <end position="98"/>
    </location>
</feature>
<name>A0AAW0DIM3_9AGAR</name>
<accession>A0AAW0DIM3</accession>
<proteinExistence type="predicted"/>
<protein>
    <submittedName>
        <fullName evidence="2">Uncharacterized protein</fullName>
    </submittedName>
</protein>
<keyword evidence="3" id="KW-1185">Reference proteome</keyword>
<gene>
    <name evidence="2" type="ORF">VNI00_004760</name>
</gene>
<dbReference type="AlphaFoldDB" id="A0AAW0DIM3"/>